<name>A0ACC7MMK4_9BURK</name>
<proteinExistence type="predicted"/>
<accession>A0ACC7MMK4</accession>
<evidence type="ECO:0000313" key="2">
    <source>
        <dbReference type="Proteomes" id="UP001168096"/>
    </source>
</evidence>
<sequence>MKKILVIGARGKTGQHVVTELVLRGAAVLAASRTPEQFDIHGVGCVRFDWNDVSTWLPALENVDGVYLVKPQSGQVVEIVTRFLALMKTVGTIRLVMLSECAAQTRSDDITERQVEIAVEASGLEWTILRPNWYMEDIVDGVFFGAMIRNKRTIVMTTGGASIAWVDTRDVANVAAEVLYSGGLPSQALELTGPEALTLDQLAERISAVTGDRVQAIEESVTQAEARMRSDGFDDDFVAYITRISQSIIAGDTAMVTNDVERITGYPPRTIAAFLSENAALLQPSTR</sequence>
<protein>
    <submittedName>
        <fullName evidence="1">NAD(P)H-binding protein</fullName>
    </submittedName>
</protein>
<dbReference type="EMBL" id="JASNRB020000052">
    <property type="protein sequence ID" value="MFJ1472514.1"/>
    <property type="molecule type" value="Genomic_DNA"/>
</dbReference>
<gene>
    <name evidence="1" type="ORF">QPK29_032835</name>
</gene>
<organism evidence="1 2">
    <name type="scientific">Massilia orientalis</name>
    <dbReference type="NCBI Taxonomy" id="3050128"/>
    <lineage>
        <taxon>Bacteria</taxon>
        <taxon>Pseudomonadati</taxon>
        <taxon>Pseudomonadota</taxon>
        <taxon>Betaproteobacteria</taxon>
        <taxon>Burkholderiales</taxon>
        <taxon>Oxalobacteraceae</taxon>
        <taxon>Telluria group</taxon>
        <taxon>Massilia</taxon>
    </lineage>
</organism>
<evidence type="ECO:0000313" key="1">
    <source>
        <dbReference type="EMBL" id="MFJ1472514.1"/>
    </source>
</evidence>
<reference evidence="1" key="1">
    <citation type="submission" date="2024-11" db="EMBL/GenBank/DDBJ databases">
        <title>Description of Massilia orientalis sp. nov., isolated from rhizosphere soil of Ageratina adenophora.</title>
        <authorList>
            <person name="Wang Y."/>
        </authorList>
    </citation>
    <scope>NUCLEOTIDE SEQUENCE</scope>
    <source>
        <strain evidence="1">YIM B02787</strain>
    </source>
</reference>
<keyword evidence="2" id="KW-1185">Reference proteome</keyword>
<comment type="caution">
    <text evidence="1">The sequence shown here is derived from an EMBL/GenBank/DDBJ whole genome shotgun (WGS) entry which is preliminary data.</text>
</comment>
<dbReference type="Proteomes" id="UP001168096">
    <property type="component" value="Unassembled WGS sequence"/>
</dbReference>